<dbReference type="InterPro" id="IPR032710">
    <property type="entry name" value="NTF2-like_dom_sf"/>
</dbReference>
<evidence type="ECO:0000256" key="1">
    <source>
        <dbReference type="ARBA" id="ARBA00022723"/>
    </source>
</evidence>
<dbReference type="InterPro" id="IPR001876">
    <property type="entry name" value="Znf_RanBP2"/>
</dbReference>
<protein>
    <recommendedName>
        <fullName evidence="6">RanBP2-type domain-containing protein</fullName>
    </recommendedName>
</protein>
<feature type="region of interest" description="Disordered" evidence="4">
    <location>
        <begin position="125"/>
        <end position="162"/>
    </location>
</feature>
<dbReference type="Proteomes" id="UP000619260">
    <property type="component" value="Unassembled WGS sequence"/>
</dbReference>
<feature type="region of interest" description="Disordered" evidence="4">
    <location>
        <begin position="192"/>
        <end position="232"/>
    </location>
</feature>
<dbReference type="GO" id="GO:0008270">
    <property type="term" value="F:zinc ion binding"/>
    <property type="evidence" value="ECO:0007669"/>
    <property type="project" value="UniProtKB-KW"/>
</dbReference>
<feature type="transmembrane region" description="Helical" evidence="5">
    <location>
        <begin position="171"/>
        <end position="189"/>
    </location>
</feature>
<dbReference type="RefSeq" id="WP_203902398.1">
    <property type="nucleotide sequence ID" value="NZ_BOPF01000023.1"/>
</dbReference>
<evidence type="ECO:0000256" key="2">
    <source>
        <dbReference type="ARBA" id="ARBA00022771"/>
    </source>
</evidence>
<accession>A0A8J3YPC5</accession>
<dbReference type="EMBL" id="BOPF01000023">
    <property type="protein sequence ID" value="GIJ48931.1"/>
    <property type="molecule type" value="Genomic_DNA"/>
</dbReference>
<evidence type="ECO:0000313" key="8">
    <source>
        <dbReference type="Proteomes" id="UP000619260"/>
    </source>
</evidence>
<reference evidence="7" key="1">
    <citation type="submission" date="2021-01" db="EMBL/GenBank/DDBJ databases">
        <title>Whole genome shotgun sequence of Virgisporangium aliadipatigenens NBRC 105644.</title>
        <authorList>
            <person name="Komaki H."/>
            <person name="Tamura T."/>
        </authorList>
    </citation>
    <scope>NUCLEOTIDE SEQUENCE</scope>
    <source>
        <strain evidence="7">NBRC 105644</strain>
    </source>
</reference>
<keyword evidence="1" id="KW-0479">Metal-binding</keyword>
<dbReference type="SUPFAM" id="SSF54427">
    <property type="entry name" value="NTF2-like"/>
    <property type="match status" value="1"/>
</dbReference>
<keyword evidence="2" id="KW-0863">Zinc-finger</keyword>
<evidence type="ECO:0000313" key="7">
    <source>
        <dbReference type="EMBL" id="GIJ48931.1"/>
    </source>
</evidence>
<comment type="caution">
    <text evidence="7">The sequence shown here is derived from an EMBL/GenBank/DDBJ whole genome shotgun (WGS) entry which is preliminary data.</text>
</comment>
<feature type="compositionally biased region" description="Low complexity" evidence="4">
    <location>
        <begin position="199"/>
        <end position="232"/>
    </location>
</feature>
<feature type="domain" description="RanBP2-type" evidence="6">
    <location>
        <begin position="1"/>
        <end position="29"/>
    </location>
</feature>
<proteinExistence type="predicted"/>
<keyword evidence="5" id="KW-1133">Transmembrane helix</keyword>
<feature type="compositionally biased region" description="Pro residues" evidence="4">
    <location>
        <begin position="137"/>
        <end position="156"/>
    </location>
</feature>
<dbReference type="PROSITE" id="PS50199">
    <property type="entry name" value="ZF_RANBP2_2"/>
    <property type="match status" value="1"/>
</dbReference>
<evidence type="ECO:0000256" key="3">
    <source>
        <dbReference type="ARBA" id="ARBA00022833"/>
    </source>
</evidence>
<organism evidence="7 8">
    <name type="scientific">Virgisporangium aliadipatigenens</name>
    <dbReference type="NCBI Taxonomy" id="741659"/>
    <lineage>
        <taxon>Bacteria</taxon>
        <taxon>Bacillati</taxon>
        <taxon>Actinomycetota</taxon>
        <taxon>Actinomycetes</taxon>
        <taxon>Micromonosporales</taxon>
        <taxon>Micromonosporaceae</taxon>
        <taxon>Virgisporangium</taxon>
    </lineage>
</organism>
<keyword evidence="3" id="KW-0862">Zinc</keyword>
<name>A0A8J3YPC5_9ACTN</name>
<evidence type="ECO:0000256" key="4">
    <source>
        <dbReference type="SAM" id="MobiDB-lite"/>
    </source>
</evidence>
<dbReference type="Gene3D" id="2.30.30.380">
    <property type="entry name" value="Zn-finger domain of Sec23/24"/>
    <property type="match status" value="1"/>
</dbReference>
<evidence type="ECO:0000256" key="5">
    <source>
        <dbReference type="SAM" id="Phobius"/>
    </source>
</evidence>
<keyword evidence="5" id="KW-0472">Membrane</keyword>
<dbReference type="PROSITE" id="PS01358">
    <property type="entry name" value="ZF_RANBP2_1"/>
    <property type="match status" value="1"/>
</dbReference>
<dbReference type="AlphaFoldDB" id="A0A8J3YPC5"/>
<evidence type="ECO:0000259" key="6">
    <source>
        <dbReference type="PROSITE" id="PS50199"/>
    </source>
</evidence>
<gene>
    <name evidence="7" type="ORF">Val02_58170</name>
</gene>
<keyword evidence="8" id="KW-1185">Reference proteome</keyword>
<keyword evidence="5" id="KW-0812">Transmembrane</keyword>
<sequence length="374" mass="38696">MTDWTCTRCGSANRADDPQCASCAAARPENAQVDAAWTTPRTGPAFQESPGYVLPGFEGLLGGGGQAAPREVPPDPMPPTGEIRRSYDLFTGILAPQAEQPPQPPVEEPTVPLAPAGGMNFPPIPPPGPFYEQQPPAYVPQPMPQPAPQPLPPQENIPPARSGGWPTSAKILVGVLAVALVALAAFPLINALGDDGRDTTGPTGPTTEPGATPPVSTAPATPSARSSPSPSGIPARVGLVTITAGITHPGTVAVATTFDTFFAAVNNRDYDKALAQYDPTGVVNTNDRAQVDAFKQAVSTTFDSKIVLQSVADASGQAGAVSARVTFQSQQQPGFGPKGREQETCTAWDVTYTLTQSTSGSYRILRSTATSAAC</sequence>